<dbReference type="GO" id="GO:0099621">
    <property type="term" value="F:undecaprenyl-phosphate 4-deoxy-4-formamido-L-arabinose transferase activity"/>
    <property type="evidence" value="ECO:0007669"/>
    <property type="project" value="TreeGrafter"/>
</dbReference>
<evidence type="ECO:0000256" key="1">
    <source>
        <dbReference type="ARBA" id="ARBA00022475"/>
    </source>
</evidence>
<keyword evidence="5" id="KW-0448">Lipopolysaccharide biosynthesis</keyword>
<keyword evidence="1" id="KW-1003">Cell membrane</keyword>
<evidence type="ECO:0000256" key="8">
    <source>
        <dbReference type="SAM" id="Phobius"/>
    </source>
</evidence>
<dbReference type="PANTHER" id="PTHR48090">
    <property type="entry name" value="UNDECAPRENYL-PHOSPHATE 4-DEOXY-4-FORMAMIDO-L-ARABINOSE TRANSFERASE-RELATED"/>
    <property type="match status" value="1"/>
</dbReference>
<name>A0A4S3LZA6_9FLAO</name>
<accession>A0A4S3LZA6</accession>
<protein>
    <submittedName>
        <fullName evidence="10">Glycosyltransferase</fullName>
    </submittedName>
</protein>
<evidence type="ECO:0000256" key="2">
    <source>
        <dbReference type="ARBA" id="ARBA00022676"/>
    </source>
</evidence>
<dbReference type="AlphaFoldDB" id="A0A4S3LZA6"/>
<feature type="transmembrane region" description="Helical" evidence="8">
    <location>
        <begin position="274"/>
        <end position="298"/>
    </location>
</feature>
<evidence type="ECO:0000256" key="6">
    <source>
        <dbReference type="ARBA" id="ARBA00022989"/>
    </source>
</evidence>
<dbReference type="InterPro" id="IPR036259">
    <property type="entry name" value="MFS_trans_sf"/>
</dbReference>
<dbReference type="OrthoDB" id="9807778at2"/>
<evidence type="ECO:0000256" key="5">
    <source>
        <dbReference type="ARBA" id="ARBA00022985"/>
    </source>
</evidence>
<dbReference type="InterPro" id="IPR001173">
    <property type="entry name" value="Glyco_trans_2-like"/>
</dbReference>
<dbReference type="GO" id="GO:0005886">
    <property type="term" value="C:plasma membrane"/>
    <property type="evidence" value="ECO:0007669"/>
    <property type="project" value="TreeGrafter"/>
</dbReference>
<dbReference type="SUPFAM" id="SSF53448">
    <property type="entry name" value="Nucleotide-diphospho-sugar transferases"/>
    <property type="match status" value="1"/>
</dbReference>
<proteinExistence type="predicted"/>
<evidence type="ECO:0000256" key="4">
    <source>
        <dbReference type="ARBA" id="ARBA00022692"/>
    </source>
</evidence>
<comment type="caution">
    <text evidence="10">The sequence shown here is derived from an EMBL/GenBank/DDBJ whole genome shotgun (WGS) entry which is preliminary data.</text>
</comment>
<keyword evidence="2" id="KW-0328">Glycosyltransferase</keyword>
<keyword evidence="3 10" id="KW-0808">Transferase</keyword>
<organism evidence="10 11">
    <name type="scientific">Robertkochia marina</name>
    <dbReference type="NCBI Taxonomy" id="1227945"/>
    <lineage>
        <taxon>Bacteria</taxon>
        <taxon>Pseudomonadati</taxon>
        <taxon>Bacteroidota</taxon>
        <taxon>Flavobacteriia</taxon>
        <taxon>Flavobacteriales</taxon>
        <taxon>Flavobacteriaceae</taxon>
        <taxon>Robertkochia</taxon>
    </lineage>
</organism>
<dbReference type="Gene3D" id="1.20.1250.20">
    <property type="entry name" value="MFS general substrate transporter like domains"/>
    <property type="match status" value="1"/>
</dbReference>
<keyword evidence="11" id="KW-1185">Reference proteome</keyword>
<gene>
    <name evidence="10" type="ORF">E7Z59_07250</name>
</gene>
<dbReference type="PANTHER" id="PTHR48090:SF3">
    <property type="entry name" value="UNDECAPRENYL-PHOSPHATE 4-DEOXY-4-FORMAMIDO-L-ARABINOSE TRANSFERASE"/>
    <property type="match status" value="1"/>
</dbReference>
<dbReference type="Gene3D" id="3.90.550.10">
    <property type="entry name" value="Spore Coat Polysaccharide Biosynthesis Protein SpsA, Chain A"/>
    <property type="match status" value="1"/>
</dbReference>
<dbReference type="InterPro" id="IPR029044">
    <property type="entry name" value="Nucleotide-diphossugar_trans"/>
</dbReference>
<evidence type="ECO:0000313" key="10">
    <source>
        <dbReference type="EMBL" id="THD67450.1"/>
    </source>
</evidence>
<keyword evidence="7 8" id="KW-0472">Membrane</keyword>
<evidence type="ECO:0000259" key="9">
    <source>
        <dbReference type="Pfam" id="PF00535"/>
    </source>
</evidence>
<keyword evidence="4 8" id="KW-0812">Transmembrane</keyword>
<feature type="transmembrane region" description="Helical" evidence="8">
    <location>
        <begin position="235"/>
        <end position="254"/>
    </location>
</feature>
<feature type="domain" description="Glycosyltransferase 2-like" evidence="9">
    <location>
        <begin position="4"/>
        <end position="167"/>
    </location>
</feature>
<reference evidence="10 11" key="1">
    <citation type="submission" date="2019-04" db="EMBL/GenBank/DDBJ databases">
        <title>Draft genome sequence of Robertkochia marina CC-AMO-30D.</title>
        <authorList>
            <person name="Hameed A."/>
            <person name="Lin S.-Y."/>
            <person name="Shahina M."/>
            <person name="Lai W.-A."/>
            <person name="Young C.-C."/>
        </authorList>
    </citation>
    <scope>NUCLEOTIDE SEQUENCE [LARGE SCALE GENOMIC DNA]</scope>
    <source>
        <strain evidence="10 11">CC-AMO-30D</strain>
    </source>
</reference>
<dbReference type="CDD" id="cd04187">
    <property type="entry name" value="DPM1_like_bac"/>
    <property type="match status" value="1"/>
</dbReference>
<evidence type="ECO:0000256" key="3">
    <source>
        <dbReference type="ARBA" id="ARBA00022679"/>
    </source>
</evidence>
<dbReference type="InterPro" id="IPR050256">
    <property type="entry name" value="Glycosyltransferase_2"/>
</dbReference>
<dbReference type="GO" id="GO:0009103">
    <property type="term" value="P:lipopolysaccharide biosynthetic process"/>
    <property type="evidence" value="ECO:0007669"/>
    <property type="project" value="UniProtKB-KW"/>
</dbReference>
<dbReference type="RefSeq" id="WP_136335655.1">
    <property type="nucleotide sequence ID" value="NZ_QXMP01000005.1"/>
</dbReference>
<keyword evidence="6 8" id="KW-1133">Transmembrane helix</keyword>
<evidence type="ECO:0000256" key="7">
    <source>
        <dbReference type="ARBA" id="ARBA00023136"/>
    </source>
</evidence>
<sequence length="322" mass="37022">MDISVVIPLLNEQESLKELYDWIAGVMRSNHFSYEVLFIDDGSTDSSWSIIEALSKEHPEVKGIRFLRNYGKSQALHAGFEAARGMVVITMDADLQDNPEEIPELHEMITKEKFDLVSGWKKKRYDSVIAKNLPSKLFNWAARKTSGVKLHDFNCGLKAYRNEVIKNIDVHGEMHRYIPVLAKNAGFPNITEKVVQHQARKYGKTKFGMDRFINGFLDLITIWFISRFGRRPMHLFGALGVLMFFIGFGFAAYLGIDKLFINPYGRLITQRPEFFIALTAMIIGTQLFIAGFLGELIMRNRREEKRYKVLQSLNLEKAKKMA</sequence>
<dbReference type="Proteomes" id="UP000305939">
    <property type="component" value="Unassembled WGS sequence"/>
</dbReference>
<dbReference type="EMBL" id="SSMC01000002">
    <property type="protein sequence ID" value="THD67450.1"/>
    <property type="molecule type" value="Genomic_DNA"/>
</dbReference>
<dbReference type="Pfam" id="PF00535">
    <property type="entry name" value="Glycos_transf_2"/>
    <property type="match status" value="1"/>
</dbReference>
<evidence type="ECO:0000313" key="11">
    <source>
        <dbReference type="Proteomes" id="UP000305939"/>
    </source>
</evidence>